<proteinExistence type="predicted"/>
<name>A0ABP3YCL5_9BACT</name>
<reference evidence="3" key="1">
    <citation type="journal article" date="2019" name="Int. J. Syst. Evol. Microbiol.">
        <title>The Global Catalogue of Microorganisms (GCM) 10K type strain sequencing project: providing services to taxonomists for standard genome sequencing and annotation.</title>
        <authorList>
            <consortium name="The Broad Institute Genomics Platform"/>
            <consortium name="The Broad Institute Genome Sequencing Center for Infectious Disease"/>
            <person name="Wu L."/>
            <person name="Ma J."/>
        </authorList>
    </citation>
    <scope>NUCLEOTIDE SEQUENCE [LARGE SCALE GENOMIC DNA]</scope>
    <source>
        <strain evidence="3">JCM 16112</strain>
    </source>
</reference>
<dbReference type="Pfam" id="PF09346">
    <property type="entry name" value="SMI1_KNR4"/>
    <property type="match status" value="1"/>
</dbReference>
<feature type="domain" description="Knr4/Smi1-like" evidence="1">
    <location>
        <begin position="92"/>
        <end position="195"/>
    </location>
</feature>
<dbReference type="InterPro" id="IPR018958">
    <property type="entry name" value="Knr4/Smi1-like_dom"/>
</dbReference>
<evidence type="ECO:0000313" key="2">
    <source>
        <dbReference type="EMBL" id="GAA0879148.1"/>
    </source>
</evidence>
<organism evidence="2 3">
    <name type="scientific">Algoriphagus jejuensis</name>
    <dbReference type="NCBI Taxonomy" id="419934"/>
    <lineage>
        <taxon>Bacteria</taxon>
        <taxon>Pseudomonadati</taxon>
        <taxon>Bacteroidota</taxon>
        <taxon>Cytophagia</taxon>
        <taxon>Cytophagales</taxon>
        <taxon>Cyclobacteriaceae</taxon>
        <taxon>Algoriphagus</taxon>
    </lineage>
</organism>
<comment type="caution">
    <text evidence="2">The sequence shown here is derived from an EMBL/GenBank/DDBJ whole genome shotgun (WGS) entry which is preliminary data.</text>
</comment>
<accession>A0ABP3YCL5</accession>
<evidence type="ECO:0000313" key="3">
    <source>
        <dbReference type="Proteomes" id="UP001500469"/>
    </source>
</evidence>
<dbReference type="Proteomes" id="UP001500469">
    <property type="component" value="Unassembled WGS sequence"/>
</dbReference>
<sequence>MKINITKGTSTQPNLADRWTKGKAINKLPASIVRPVTTILTILTLTLFVACNETTTENKRSMTPTEKLKSLLTEKYVSEDGDEYKIELKEGLTDQQIDELAKGLPTGQVPTEIRVLLKFASGFEFFGLEEVTFDGVGQFGFEEFFPNSVQLAGDGFGNFWILDVDKNGNWGNAFYVCHDPAVIVKHSDNLTQFIEHVNEFGKNGNKSNLDIIHEKVVMDIWSKDNRFIELETARHSSDTILKNFALALPDNFVIADLRNKQNQSGFAWGKFGPNIDKAKRHETELIWGIEKPVKKGLISKLFGR</sequence>
<protein>
    <recommendedName>
        <fullName evidence="1">Knr4/Smi1-like domain-containing protein</fullName>
    </recommendedName>
</protein>
<dbReference type="InterPro" id="IPR037883">
    <property type="entry name" value="Knr4/Smi1-like_sf"/>
</dbReference>
<dbReference type="EMBL" id="BAAAFI010000009">
    <property type="protein sequence ID" value="GAA0879148.1"/>
    <property type="molecule type" value="Genomic_DNA"/>
</dbReference>
<gene>
    <name evidence="2" type="ORF">GCM10009119_21160</name>
</gene>
<dbReference type="SUPFAM" id="SSF160631">
    <property type="entry name" value="SMI1/KNR4-like"/>
    <property type="match status" value="1"/>
</dbReference>
<dbReference type="RefSeq" id="WP_343851266.1">
    <property type="nucleotide sequence ID" value="NZ_BAAAFI010000009.1"/>
</dbReference>
<evidence type="ECO:0000259" key="1">
    <source>
        <dbReference type="Pfam" id="PF09346"/>
    </source>
</evidence>
<keyword evidence="3" id="KW-1185">Reference proteome</keyword>